<feature type="repeat" description="RCC1" evidence="2">
    <location>
        <begin position="1280"/>
        <end position="1329"/>
    </location>
</feature>
<keyword evidence="1" id="KW-0677">Repeat</keyword>
<dbReference type="PRINTS" id="PR00633">
    <property type="entry name" value="RCCNDNSATION"/>
</dbReference>
<dbReference type="PROSITE" id="PS50012">
    <property type="entry name" value="RCC1_3"/>
    <property type="match status" value="4"/>
</dbReference>
<feature type="region of interest" description="Disordered" evidence="3">
    <location>
        <begin position="591"/>
        <end position="610"/>
    </location>
</feature>
<feature type="repeat" description="RCC1" evidence="2">
    <location>
        <begin position="1228"/>
        <end position="1279"/>
    </location>
</feature>
<accession>A0ABM1SUV1</accession>
<feature type="repeat" description="RCC1" evidence="2">
    <location>
        <begin position="1423"/>
        <end position="1474"/>
    </location>
</feature>
<dbReference type="GeneID" id="106464039"/>
<dbReference type="Proteomes" id="UP000694941">
    <property type="component" value="Unplaced"/>
</dbReference>
<protein>
    <submittedName>
        <fullName evidence="6">Uncharacterized protein LOC106464039</fullName>
    </submittedName>
</protein>
<dbReference type="Gene3D" id="2.130.10.30">
    <property type="entry name" value="Regulator of chromosome condensation 1/beta-lactamase-inhibitor protein II"/>
    <property type="match status" value="2"/>
</dbReference>
<feature type="region of interest" description="Disordered" evidence="3">
    <location>
        <begin position="1346"/>
        <end position="1387"/>
    </location>
</feature>
<dbReference type="InterPro" id="IPR000408">
    <property type="entry name" value="Reg_chr_condens"/>
</dbReference>
<dbReference type="SUPFAM" id="SSF50985">
    <property type="entry name" value="RCC1/BLIP-II"/>
    <property type="match status" value="1"/>
</dbReference>
<evidence type="ECO:0000259" key="4">
    <source>
        <dbReference type="Pfam" id="PF25390"/>
    </source>
</evidence>
<evidence type="ECO:0000313" key="6">
    <source>
        <dbReference type="RefSeq" id="XP_022247407.1"/>
    </source>
</evidence>
<evidence type="ECO:0000256" key="3">
    <source>
        <dbReference type="SAM" id="MobiDB-lite"/>
    </source>
</evidence>
<dbReference type="PANTHER" id="PTHR22872:SF2">
    <property type="entry name" value="INHIBITOR OF BRUTON TYROSINE KINASE"/>
    <property type="match status" value="1"/>
</dbReference>
<sequence length="2096" mass="236545">MTLFPLFELCKTLSVGYSRDDITEVILSTYGEYGNRGILALVCNNGYLLLRQTSSITSKAVIKQIPWFKQSEKAIKALCFDSSASWLLVACADSSLYILPVLFYLGPAIKPSCLWRTDDLTEIKLQGQRALSRRLLSMVLSTIIHYEIDCYMGQPPSPELICNRIFTISHGSKNNLKKHSHNIAYYHPECKDNHLLNFIIFVNPTTDDSVIRAEVLFSNFIFANHFTKLCKMMFSDSKIAQKFHCGCTKRSQVVKRLLAPALHSEVVDYCRKEPFSLACDESNDTNSENTLVILFINTRVIHSTEDITNVPYKDPTLYLEDDFLTVGMPSRSYIASHEDELEPSMMDRFFKVIRCFYTAVVEKMLVKFPFKGPLVNSLFLLPEQRIDTNPAHIIDLCQRFHSIVPVDGHQAVKEEFRDFQLCHGSDLPPADTSVNVFWADVRKMKDSITKQERFPHLGRLANNNVEYEGVFSMVIKIQTDQRSLLDITTLETLLRTKINRDEECFQLKPSATVGEISFINLKTRREIGGTYINTSVQSLHVLYNEKSSTSYLLISGTRKKHWKLLLEEKKLGFLWPGDSEIETKKEPLNEKRTVFGGERSSDEKQLDPRPQHLSQYDDRVFLTPQHARGRQLLTVRNPSSNILQVYESYFESPLLSSYRLPSDCGNIILTDKLLFLTLPDNLGENKPRHKLKILSCQLSEVSGEGAKKREAYEAEVQTFSFPGEIISCHKKSSSVMCTDSLVEQLSDLSCHYDFPDDVTVKFATVTKSGKGIPRPSNINLKKNSHRIHKIENESGLKKDRERLAVVGKRKHSTLEKCFILENLISGFYIVTKHCVFECRPRVTPEKLFLSLTASPADLPRAEHLGVMLSLDINYLYEVAADLQLANGQFAQAVRLYQLSKCPQLKRVANFISYGYLSELLAYVQVLFTTTITEVQAPDRVHFGNLAVHCFVQQILEKTGEKLAVVHAFRDFLRDNIYYNEDVAVRLLAEQHLYKHLHYCAKVRGQQTKMLQHLLNHEEHCLKVEEETRALLVSKGLADEILHGINDDYIQCITSPDLLQHLVSKPQLMRSHLEHLAQFLARLRADQLCEIASLYDPSQPAARLAFRKILSSPQSQSFLSCSVSSLSSTSSEILDFVQGDEGTVTEEDMIKFFIFVLLLLNHKRGSRKFDMKLLQSDFRCPEEDEADSTDIKLRPEILVPKEEPLACGLAHAGYIRDGSLFMWGKSTLGRMYSWGWGVHGQLGLGNPEDQDHPILVKSLLDKQVIAVAAGQGHTAILTKLGKVYTFGCGMFGQIGQGTLSKHCWPQHVDLPETVHMLSSGYFHVIAVTTTNKLYMWGCNPQVLRLQAQSSRRARQHSGANRPPEISSSPVIPMGSSKQPLSSSRPTELSQVHLLPRHIDTSVVHGQIKLVACGSHHSVLLSTDGEVYSWGRNMEGQLGHGSRKEQKTPSMVLSLNDKKMISICCGSDFTLALDNRNKLWGWGQNDSGQLGHKSSVEGFVRPTLTTSTSASSGRVITIRTNRRMITITQGNRQGELRPVEITTIPEPTMDAHMDIDSFDISRTMPHIIHYYNSRIENFLSLPQLSKLDSPPYGPYALHATLKSFLHCCDVTTILNHCICFGDHQAAAKVYMLEGLYAQALEHQLKALSMEKRSSEEMLEEAVKIVQFYFQSVNQESTEANQHLLEQKTVIRKPQAISNTIEAHCMIFPGRMCKLSKTKTNEVKLQVHLHLKLGGQASHLQHNRSYSGRSSHLYIKGNCSDQSPHFHIEGNCSDQSSHFHVEGNCSGQSLHFHVEGNCSDQSAHYHVEGNCSDQSPHFHVEGNSSDQSPHFHVEGNSSDQSPHFHVEGSLVVSLPSRPLFIRNLCGHKGLLLHYQLFVLYYPVGLLLFCGSVNEGKSQKICTDFLSCLSPKFCLTVADFMLQNINAGKPHEELMDKMMALTGTSDLMHQINQADTVTGWEARIPPPRLWQEVLMNLQKGVISRNSIELSPNQVELLTRSLMNEQIQRPDVPPNFPRHGGTASHQSSASSSHDVVLFTCGHHYTRHVFRTSILPGFQDIVQKLPYMLPQTMKQLMLCFESEGVIPSACPRCIVTEIKSGM</sequence>
<feature type="region of interest" description="Disordered" evidence="3">
    <location>
        <begin position="2004"/>
        <end position="2023"/>
    </location>
</feature>
<evidence type="ECO:0000256" key="1">
    <source>
        <dbReference type="ARBA" id="ARBA00022737"/>
    </source>
</evidence>
<keyword evidence="5" id="KW-1185">Reference proteome</keyword>
<dbReference type="InterPro" id="IPR009091">
    <property type="entry name" value="RCC1/BLIP-II"/>
</dbReference>
<dbReference type="RefSeq" id="XP_022247407.1">
    <property type="nucleotide sequence ID" value="XM_022391699.1"/>
</dbReference>
<organism evidence="5 6">
    <name type="scientific">Limulus polyphemus</name>
    <name type="common">Atlantic horseshoe crab</name>
    <dbReference type="NCBI Taxonomy" id="6850"/>
    <lineage>
        <taxon>Eukaryota</taxon>
        <taxon>Metazoa</taxon>
        <taxon>Ecdysozoa</taxon>
        <taxon>Arthropoda</taxon>
        <taxon>Chelicerata</taxon>
        <taxon>Merostomata</taxon>
        <taxon>Xiphosura</taxon>
        <taxon>Limulidae</taxon>
        <taxon>Limulus</taxon>
    </lineage>
</organism>
<evidence type="ECO:0000313" key="5">
    <source>
        <dbReference type="Proteomes" id="UP000694941"/>
    </source>
</evidence>
<feature type="domain" description="RCC1-like" evidence="4">
    <location>
        <begin position="1225"/>
        <end position="1506"/>
    </location>
</feature>
<name>A0ABM1SUV1_LIMPO</name>
<dbReference type="InterPro" id="IPR058923">
    <property type="entry name" value="RCC1-like_dom"/>
</dbReference>
<dbReference type="Pfam" id="PF25390">
    <property type="entry name" value="WD40_RLD"/>
    <property type="match status" value="1"/>
</dbReference>
<dbReference type="PANTHER" id="PTHR22872">
    <property type="entry name" value="BTK-BINDING PROTEIN-RELATED"/>
    <property type="match status" value="1"/>
</dbReference>
<dbReference type="InterPro" id="IPR051625">
    <property type="entry name" value="Signaling_Regulatory_Domain"/>
</dbReference>
<dbReference type="PROSITE" id="PS00626">
    <property type="entry name" value="RCC1_2"/>
    <property type="match status" value="1"/>
</dbReference>
<feature type="compositionally biased region" description="Polar residues" evidence="3">
    <location>
        <begin position="1364"/>
        <end position="1387"/>
    </location>
</feature>
<feature type="repeat" description="RCC1" evidence="2">
    <location>
        <begin position="1475"/>
        <end position="1529"/>
    </location>
</feature>
<gene>
    <name evidence="6" type="primary">LOC106464039</name>
</gene>
<reference evidence="6" key="1">
    <citation type="submission" date="2025-08" db="UniProtKB">
        <authorList>
            <consortium name="RefSeq"/>
        </authorList>
    </citation>
    <scope>IDENTIFICATION</scope>
    <source>
        <tissue evidence="6">Muscle</tissue>
    </source>
</reference>
<evidence type="ECO:0000256" key="2">
    <source>
        <dbReference type="PROSITE-ProRule" id="PRU00235"/>
    </source>
</evidence>
<proteinExistence type="predicted"/>